<dbReference type="OMA" id="CANNIER"/>
<evidence type="ECO:0000313" key="7">
    <source>
        <dbReference type="Proteomes" id="UP000069549"/>
    </source>
</evidence>
<evidence type="ECO:0000313" key="4">
    <source>
        <dbReference type="EMBL" id="SCN27061.1"/>
    </source>
</evidence>
<gene>
    <name evidence="2" type="ORF">PBK173_000314900</name>
    <name evidence="4" type="ORF">PBNK65E_000305600</name>
    <name evidence="3" type="ORF">PBNK65NY_000305000</name>
    <name evidence="6" type="ORF">PBSP11A_000305100</name>
    <name evidence="5" type="ORF">PBSP11RLL_000305500</name>
</gene>
<dbReference type="Proteomes" id="UP000220214">
    <property type="component" value="Chromosome 12"/>
</dbReference>
<feature type="compositionally biased region" description="Polar residues" evidence="1">
    <location>
        <begin position="1433"/>
        <end position="1454"/>
    </location>
</feature>
<evidence type="ECO:0000256" key="1">
    <source>
        <dbReference type="SAM" id="MobiDB-lite"/>
    </source>
</evidence>
<reference evidence="2 7" key="1">
    <citation type="submission" date="2016-02" db="EMBL/GenBank/DDBJ databases">
        <authorList>
            <consortium name="Pathogen Informatics"/>
        </authorList>
    </citation>
    <scope>NUCLEOTIDE SEQUENCE [LARGE SCALE GENOMIC DNA]</scope>
    <source>
        <strain evidence="2 7">K173</strain>
        <strain evidence="3 11">NK65 ny</strain>
        <strain evidence="4 10">NK65e</strain>
        <strain evidence="6 8">SP11 Antwerpcl1</strain>
        <strain evidence="5 9">SP11 RLL</strain>
    </source>
</reference>
<dbReference type="Proteomes" id="UP000219974">
    <property type="component" value="Chromosome 12"/>
</dbReference>
<feature type="compositionally biased region" description="Basic and acidic residues" evidence="1">
    <location>
        <begin position="1500"/>
        <end position="1514"/>
    </location>
</feature>
<dbReference type="Proteomes" id="UP000219860">
    <property type="component" value="Chromosome 12"/>
</dbReference>
<evidence type="ECO:0000313" key="8">
    <source>
        <dbReference type="Proteomes" id="UP000219860"/>
    </source>
</evidence>
<dbReference type="EMBL" id="LT614638">
    <property type="protein sequence ID" value="SCN27061.1"/>
    <property type="molecule type" value="Genomic_DNA"/>
</dbReference>
<dbReference type="Proteomes" id="UP000069549">
    <property type="component" value="Chromosome 12"/>
</dbReference>
<dbReference type="EMBL" id="LT608276">
    <property type="protein sequence ID" value="SCO61541.1"/>
    <property type="molecule type" value="Genomic_DNA"/>
</dbReference>
<dbReference type="EMBL" id="LT608260">
    <property type="protein sequence ID" value="SCO63483.1"/>
    <property type="molecule type" value="Genomic_DNA"/>
</dbReference>
<evidence type="ECO:0000313" key="10">
    <source>
        <dbReference type="Proteomes" id="UP000220214"/>
    </source>
</evidence>
<evidence type="ECO:0000313" key="9">
    <source>
        <dbReference type="Proteomes" id="UP000219974"/>
    </source>
</evidence>
<dbReference type="Proteomes" id="UP000516480">
    <property type="component" value="Chromosome 12"/>
</dbReference>
<evidence type="ECO:0000313" key="5">
    <source>
        <dbReference type="EMBL" id="SCO61541.1"/>
    </source>
</evidence>
<evidence type="ECO:0000313" key="2">
    <source>
        <dbReference type="EMBL" id="CXI72621.1"/>
    </source>
</evidence>
<name>A0A113S6X9_PLABE</name>
<feature type="region of interest" description="Disordered" evidence="1">
    <location>
        <begin position="1425"/>
        <end position="1454"/>
    </location>
</feature>
<dbReference type="EMBL" id="LT608148">
    <property type="protein sequence ID" value="SCM24431.1"/>
    <property type="molecule type" value="Genomic_DNA"/>
</dbReference>
<proteinExistence type="predicted"/>
<dbReference type="OrthoDB" id="378331at2759"/>
<evidence type="ECO:0000313" key="6">
    <source>
        <dbReference type="EMBL" id="SCO63483.1"/>
    </source>
</evidence>
<dbReference type="VEuPathDB" id="PlasmoDB:PBANKA_1201800"/>
<feature type="region of interest" description="Disordered" evidence="1">
    <location>
        <begin position="1478"/>
        <end position="1514"/>
    </location>
</feature>
<organism evidence="2 7">
    <name type="scientific">Plasmodium berghei</name>
    <dbReference type="NCBI Taxonomy" id="5821"/>
    <lineage>
        <taxon>Eukaryota</taxon>
        <taxon>Sar</taxon>
        <taxon>Alveolata</taxon>
        <taxon>Apicomplexa</taxon>
        <taxon>Aconoidasida</taxon>
        <taxon>Haemosporida</taxon>
        <taxon>Plasmodiidae</taxon>
        <taxon>Plasmodium</taxon>
        <taxon>Plasmodium (Vinckeia)</taxon>
    </lineage>
</organism>
<sequence length="1715" mass="201536">MFYLNTKLNIKNCGNNENKLNQSYMNIRKINSENARYNLDKTIYTKMNNNYIMNEDRNNVVLNKCLKNAHLLNNINNINEQTNVTCGIKGKLPTLYTRTSSPIKVNGIYPMYKNNNVYYYKENIPFKKRMCNSVEIGILNNINTENEHLQNNKINNSFIKFPNNLKLNSFNDGKKKIIEKMQEQEYVPQKNQCAANLKRSMSIYTIINNGDIKNNNDKNTNYYYNNNNNYICKNIPELYSKKKTSVNTKKTMKNCFEIVKSKYDEMHNKNVIGDKNKYIPSHNYNISLINGAKVCANNIERNKIKHCNSMILNNSIQNEQQKNDTQNINLWREEPIYVPNVIIKSHTLTKFPIGSSIYHKTRTPNIRQYGSITHSENNEKFIQLKNVSSFDIQEINKNNNSLLVNGNKGQEYLSQQNSRINDENIGYYPLRSSTLPCNKNKKERNNIWNLSCLNSKYHINYEDVGNGVIKNQERIVAMSGSKNVVNTFNQNNCNEIKDIKGEGEISKTNEIIKKAEKYICDNSSNIASSKNSINAKLCNVKNFEITKQGSKNNIINKYDNFCNFIKGKNYRENEEITTINSGHRIEEYNIQNDSIKKTNAENKKVNNSTSLRVGINIDGLKECIIGNMNKLNDENQEVIFNSIDNISKDGNEISEKCCNTNEVKKNSILKIEENGIENNSEYIDNNNAGNCDLENDHEKKIRMNKKKNSNIESINFKDELSPNHIMELLKILKKLKKSKIYKFSIDKFLLQENGYEKIIKYIERNEYKRGSSLNTSVYESDSNSRFNDGKYFENDLYNIGKENNVDNKHDNCFDEVLKCRTNKSNSKFDMNIVNSLETIYKVKNCLYSLGISFNEIINLDKIKSIFWYLYIKHKLSKKISISEFCEMVNYKIDENMNKNYFKEYVNYEIFKKHNSENFENFGNKIQILENLFYLLKSYPINYDENKGCFYMLNPEKNKMYKNYKYNTDRNNMSIIKLTNEVTEHFKNSFFFLDKIFIPKDAFFFVKDSEDVGIRNNKNKPVYVHHALVNDLKEEMGEQTVFDSLYSCEPPYKSDYYRYIQKKRIQNKIRKFKEYILNYYEFDSVEDFFETLLVFDVEHKKLISILNNSKTDDFMDPLNNNYNKYASLCFNITKNIYEQYRSLINPNNDNTFKKENEINNFEIKENGYDVEYFNLDSAETVKVQMENKRKNIKSNWSTIESQIGTTDSCNSDEHISRANTYINIDKMGKTNEETIEEMSIMYEEFFNLGNTRKKVKEINIDTFKIFVENLGKLKGFPNFASINECFLGICFCDPDLPKHIFNQKNILPKNMNFNGFMNCMRYIPYVIPDFPLPTSYFKNKYNNMDIFNSRNQFLNILKYKGCKKETIYLRNQIVLDIIKLFVLISWNFGVNTGEFNEAVGLTQNKLVDMVSSSYYINYKYSLKKKKNRNKNNNGEKTTSESDINGSYTTSSNESIMENEQDEKMYSNICNLFDVKGKKKKKKKNSKHNSYIERGNGTSGNKYKENGDTKNYKNPSDRIKNSNEYNVLFEELLKKGGKKKMTYKVVPKWHASNDIFLSRLISYDEIQIGLCELYPLFMIQTSLIYMIHISCCMITEDEWKYFFEDSFTLYNKLLPEEIAMRYIKNKGCRFYKLKNVQLNESIDIHNAFMKIPENMKCPEVRKLAINGENTASGYLAEPFDIYHLMFISKIFWYIFTYSDNFLILRSALLRNCSNIKK</sequence>
<evidence type="ECO:0000313" key="3">
    <source>
        <dbReference type="EMBL" id="SCM24431.1"/>
    </source>
</evidence>
<dbReference type="EMBL" id="LT160032">
    <property type="protein sequence ID" value="CXI72621.1"/>
    <property type="molecule type" value="Genomic_DNA"/>
</dbReference>
<evidence type="ECO:0000313" key="11">
    <source>
        <dbReference type="Proteomes" id="UP000516480"/>
    </source>
</evidence>
<protein>
    <submittedName>
        <fullName evidence="2">Uncharacterized protein</fullName>
    </submittedName>
</protein>
<accession>A0A113S6X9</accession>